<keyword evidence="3" id="KW-0274">FAD</keyword>
<dbReference type="EC" id="1.1.3.15" evidence="7"/>
<dbReference type="SUPFAM" id="SSF51905">
    <property type="entry name" value="FAD/NAD(P)-binding domain"/>
    <property type="match status" value="1"/>
</dbReference>
<dbReference type="STRING" id="1792290.MSP8886_03602"/>
<keyword evidence="2" id="KW-0285">Flavoprotein</keyword>
<comment type="similarity">
    <text evidence="5">Belongs to the L2HGDH family.</text>
</comment>
<organism evidence="7 8">
    <name type="scientific">Marinomonas spartinae</name>
    <dbReference type="NCBI Taxonomy" id="1792290"/>
    <lineage>
        <taxon>Bacteria</taxon>
        <taxon>Pseudomonadati</taxon>
        <taxon>Pseudomonadota</taxon>
        <taxon>Gammaproteobacteria</taxon>
        <taxon>Oceanospirillales</taxon>
        <taxon>Oceanospirillaceae</taxon>
        <taxon>Marinomonas</taxon>
    </lineage>
</organism>
<evidence type="ECO:0000259" key="6">
    <source>
        <dbReference type="Pfam" id="PF01266"/>
    </source>
</evidence>
<dbReference type="OrthoDB" id="9801699at2"/>
<dbReference type="GO" id="GO:0005737">
    <property type="term" value="C:cytoplasm"/>
    <property type="evidence" value="ECO:0007669"/>
    <property type="project" value="TreeGrafter"/>
</dbReference>
<dbReference type="InterPro" id="IPR036188">
    <property type="entry name" value="FAD/NAD-bd_sf"/>
</dbReference>
<dbReference type="Pfam" id="PF01266">
    <property type="entry name" value="DAO"/>
    <property type="match status" value="1"/>
</dbReference>
<dbReference type="GO" id="GO:0047545">
    <property type="term" value="F:(S)-2-hydroxyglutarate dehydrogenase activity"/>
    <property type="evidence" value="ECO:0007669"/>
    <property type="project" value="TreeGrafter"/>
</dbReference>
<evidence type="ECO:0000256" key="1">
    <source>
        <dbReference type="ARBA" id="ARBA00001974"/>
    </source>
</evidence>
<dbReference type="AlphaFoldDB" id="A0A1A8TT26"/>
<dbReference type="PANTHER" id="PTHR43104:SF2">
    <property type="entry name" value="L-2-HYDROXYGLUTARATE DEHYDROGENASE, MITOCHONDRIAL"/>
    <property type="match status" value="1"/>
</dbReference>
<evidence type="ECO:0000256" key="2">
    <source>
        <dbReference type="ARBA" id="ARBA00022630"/>
    </source>
</evidence>
<dbReference type="InterPro" id="IPR006076">
    <property type="entry name" value="FAD-dep_OxRdtase"/>
</dbReference>
<dbReference type="PANTHER" id="PTHR43104">
    <property type="entry name" value="L-2-HYDROXYGLUTARATE DEHYDROGENASE, MITOCHONDRIAL"/>
    <property type="match status" value="1"/>
</dbReference>
<reference evidence="7 8" key="1">
    <citation type="submission" date="2016-06" db="EMBL/GenBank/DDBJ databases">
        <authorList>
            <person name="Kjaerup R.B."/>
            <person name="Dalgaard T.S."/>
            <person name="Juul-Madsen H.R."/>
        </authorList>
    </citation>
    <scope>NUCLEOTIDE SEQUENCE [LARGE SCALE GENOMIC DNA]</scope>
    <source>
        <strain evidence="7 8">CECT 8886</strain>
    </source>
</reference>
<dbReference type="Proteomes" id="UP000092544">
    <property type="component" value="Unassembled WGS sequence"/>
</dbReference>
<name>A0A1A8TT26_9GAMM</name>
<sequence>MVYDYIVIGGGIVGVSTAWQLQQRHPEKKVLLLEKESVYSKHQTGHNSGVIHAGVYYAPGSLKAKFCKAGVKATMAFCDKHKVPYEQCGKLLVATTELEVERMQALFKRCQENELDVEMLSAEQLKEREPNVVGLGGFFVKDTAIVNYQQVTTKMAEEFVALGGQALLNHEVVGLQESPDKVTVNAAHYGAFKTFEGRFLITCSGLMADRTTKMLGIPTDFQIIPFRGEYYKLPEKYNNIVNYLIYPIPDPDLPFLGVHLTRMIDGSVTVGPNAVQGWKREGYGRINMSLRDIGDMVRFPGFWRVLKKNLKTGLVETKNSLWKPGYLKLVQKYCPQLELSDLQPYPAGIRAQAVLKDGTLVHDFLFAESPRSLHVCNAPSPAATSAIPIGQYICEKVLERCE</sequence>
<comment type="cofactor">
    <cofactor evidence="1">
        <name>FAD</name>
        <dbReference type="ChEBI" id="CHEBI:57692"/>
    </cofactor>
</comment>
<dbReference type="Gene3D" id="3.50.50.60">
    <property type="entry name" value="FAD/NAD(P)-binding domain"/>
    <property type="match status" value="1"/>
</dbReference>
<proteinExistence type="inferred from homology"/>
<evidence type="ECO:0000313" key="8">
    <source>
        <dbReference type="Proteomes" id="UP000092544"/>
    </source>
</evidence>
<evidence type="ECO:0000313" key="7">
    <source>
        <dbReference type="EMBL" id="SBS36196.1"/>
    </source>
</evidence>
<evidence type="ECO:0000256" key="3">
    <source>
        <dbReference type="ARBA" id="ARBA00022827"/>
    </source>
</evidence>
<gene>
    <name evidence="7" type="primary">lhgO</name>
    <name evidence="7" type="ORF">MSP8886_03602</name>
</gene>
<accession>A0A1A8TT26</accession>
<dbReference type="RefSeq" id="WP_067019023.1">
    <property type="nucleotide sequence ID" value="NZ_FLOB01000012.1"/>
</dbReference>
<dbReference type="GO" id="GO:0003973">
    <property type="term" value="F:(S)-2-hydroxy-acid oxidase activity"/>
    <property type="evidence" value="ECO:0007669"/>
    <property type="project" value="UniProtKB-EC"/>
</dbReference>
<feature type="domain" description="FAD dependent oxidoreductase" evidence="6">
    <location>
        <begin position="4"/>
        <end position="395"/>
    </location>
</feature>
<keyword evidence="4 7" id="KW-0560">Oxidoreductase</keyword>
<evidence type="ECO:0000256" key="5">
    <source>
        <dbReference type="ARBA" id="ARBA00037941"/>
    </source>
</evidence>
<protein>
    <submittedName>
        <fullName evidence="7">L-2-hydroxyglutarate oxidase LhgO</fullName>
        <ecNumber evidence="7">1.1.3.15</ecNumber>
    </submittedName>
</protein>
<dbReference type="NCBIfam" id="NF008726">
    <property type="entry name" value="PRK11728.1"/>
    <property type="match status" value="1"/>
</dbReference>
<dbReference type="EMBL" id="FLOB01000012">
    <property type="protein sequence ID" value="SBS36196.1"/>
    <property type="molecule type" value="Genomic_DNA"/>
</dbReference>
<evidence type="ECO:0000256" key="4">
    <source>
        <dbReference type="ARBA" id="ARBA00023002"/>
    </source>
</evidence>
<dbReference type="Gene3D" id="3.30.9.10">
    <property type="entry name" value="D-Amino Acid Oxidase, subunit A, domain 2"/>
    <property type="match status" value="1"/>
</dbReference>
<keyword evidence="8" id="KW-1185">Reference proteome</keyword>